<dbReference type="Pfam" id="PF00082">
    <property type="entry name" value="Peptidase_S8"/>
    <property type="match status" value="1"/>
</dbReference>
<dbReference type="PROSITE" id="PS51166">
    <property type="entry name" value="CBM20"/>
    <property type="match status" value="1"/>
</dbReference>
<keyword evidence="4 9" id="KW-0645">Protease</keyword>
<feature type="active site" description="Charge relay system" evidence="8 9">
    <location>
        <position position="241"/>
    </location>
</feature>
<keyword evidence="11" id="KW-0732">Signal</keyword>
<organism evidence="13 14">
    <name type="scientific">Actinoplanes awajinensis subsp. mycoplanecinus</name>
    <dbReference type="NCBI Taxonomy" id="135947"/>
    <lineage>
        <taxon>Bacteria</taxon>
        <taxon>Bacillati</taxon>
        <taxon>Actinomycetota</taxon>
        <taxon>Actinomycetes</taxon>
        <taxon>Micromonosporales</taxon>
        <taxon>Micromonosporaceae</taxon>
        <taxon>Actinoplanes</taxon>
    </lineage>
</organism>
<evidence type="ECO:0000313" key="13">
    <source>
        <dbReference type="EMBL" id="KUL35305.1"/>
    </source>
</evidence>
<dbReference type="GO" id="GO:0004252">
    <property type="term" value="F:serine-type endopeptidase activity"/>
    <property type="evidence" value="ECO:0007669"/>
    <property type="project" value="UniProtKB-UniRule"/>
</dbReference>
<dbReference type="Gene3D" id="3.40.50.200">
    <property type="entry name" value="Peptidase S8/S53 domain"/>
    <property type="match status" value="1"/>
</dbReference>
<keyword evidence="5 9" id="KW-0378">Hydrolase</keyword>
<dbReference type="RefSeq" id="WP_067690152.1">
    <property type="nucleotide sequence ID" value="NZ_LLZH01000109.1"/>
</dbReference>
<evidence type="ECO:0000256" key="11">
    <source>
        <dbReference type="SAM" id="SignalP"/>
    </source>
</evidence>
<sequence length="924" mass="94574">MTRHSYHRWRHAAALGAAITLAGLTLTAPPAAAAPTAPTAPATVDPAVRAAVADGGDSTFWVLLRDTIDLSAARTATTKAARATAVLRTARAEAAAHQAGLRTLLTQRKATFETFWIADTVKVTGDAGLLREIAARPEVKEIVPDTPVTMPAPVAGGAQAAVQGAEWNIDRINAPRVWSEKNDTGRGIVVANVDTGVQYDHPALAAAYRGRQADGTYQHDYNWYDPAHTCPDGNPCDNAGHGTHTMGTMVGADGIGVAPGATWIAAKGCETMSCSASALLAAGQWIVAPTDRNGANPRPDLAPDIVNNSWGGASGFDPWYADVVRAWVAAGIFPAFSNGNSGPGCATANTPGSYTDVYASGAFDVNGAIAGFSSRGTGQDGAIKPDLAAPGVDVRSSVPGGGYASYSGTSMASPHTAATVALIWAAAPALRRDVAATREILDVTAIDAGDTSCGGTEADNNVFGQGRLDAYAAVSLATSPAGSLSGTITGAGSAIGGATVTVTGPASRSATSAADGTYRFGRLPAGGYHVRVTAFGYDTYDADVSVSDNGSARVDVSLSASASGIVSGVVSVGGDPAAGATVTLAGTPVSVTTGADGVYRLAAPHGDYQLTVVPLGGCAAATSRSVTVRGNVTADVALSQVKDAFGYDCTPAEEPYRAGVTRLDLSGDDGAAEVALPFAMPLYGTGHDHAWVSTNGVIGFGQATYAYGNTDLPDAAVPNDALYPFWDDLYVDAAAGVYTAADADTFVVEWRNVRFFGDEGQRLSISAILHADGRVTYRYQDLAGARAGGNSATIGVENGDGTIGLAYSYGKTSLIEGFGVTFHPGAADRIAGTFNVRRETVWGQNVFVAGNLAILGGWDPAKAVPLSAGGYPIWSGNVSLPPNTAVEFKYLIKNPDGSVTWESGANRSTVTPPTGRYVTNDEFR</sequence>
<dbReference type="InterPro" id="IPR013783">
    <property type="entry name" value="Ig-like_fold"/>
</dbReference>
<evidence type="ECO:0000256" key="2">
    <source>
        <dbReference type="ARBA" id="ARBA00011073"/>
    </source>
</evidence>
<dbReference type="Gene3D" id="2.60.40.1120">
    <property type="entry name" value="Carboxypeptidase-like, regulatory domain"/>
    <property type="match status" value="2"/>
</dbReference>
<dbReference type="GO" id="GO:0004556">
    <property type="term" value="F:alpha-amylase activity"/>
    <property type="evidence" value="ECO:0007669"/>
    <property type="project" value="UniProtKB-EC"/>
</dbReference>
<dbReference type="PANTHER" id="PTHR43399">
    <property type="entry name" value="SUBTILISIN-RELATED"/>
    <property type="match status" value="1"/>
</dbReference>
<dbReference type="GO" id="GO:2001070">
    <property type="term" value="F:starch binding"/>
    <property type="evidence" value="ECO:0007669"/>
    <property type="project" value="InterPro"/>
</dbReference>
<evidence type="ECO:0000256" key="7">
    <source>
        <dbReference type="ARBA" id="ARBA00030238"/>
    </source>
</evidence>
<feature type="signal peptide" evidence="11">
    <location>
        <begin position="1"/>
        <end position="33"/>
    </location>
</feature>
<dbReference type="Gene3D" id="2.60.40.10">
    <property type="entry name" value="Immunoglobulins"/>
    <property type="match status" value="1"/>
</dbReference>
<evidence type="ECO:0000259" key="12">
    <source>
        <dbReference type="PROSITE" id="PS51166"/>
    </source>
</evidence>
<dbReference type="AlphaFoldDB" id="A0A0X3US47"/>
<protein>
    <recommendedName>
        <fullName evidence="3">alpha-amylase</fullName>
        <ecNumber evidence="3">3.2.1.1</ecNumber>
    </recommendedName>
    <alternativeName>
        <fullName evidence="7">1,4-alpha-D-glucan glucanohydrolase</fullName>
    </alternativeName>
</protein>
<gene>
    <name evidence="13" type="ORF">ADL15_14900</name>
</gene>
<evidence type="ECO:0000256" key="8">
    <source>
        <dbReference type="PIRSR" id="PIRSR615500-1"/>
    </source>
</evidence>
<evidence type="ECO:0000256" key="5">
    <source>
        <dbReference type="ARBA" id="ARBA00022801"/>
    </source>
</evidence>
<dbReference type="SUPFAM" id="SSF49464">
    <property type="entry name" value="Carboxypeptidase regulatory domain-like"/>
    <property type="match status" value="1"/>
</dbReference>
<dbReference type="InterPro" id="IPR023828">
    <property type="entry name" value="Peptidase_S8_Ser-AS"/>
</dbReference>
<dbReference type="PROSITE" id="PS00138">
    <property type="entry name" value="SUBTILASE_SER"/>
    <property type="match status" value="1"/>
</dbReference>
<feature type="active site" description="Charge relay system" evidence="8 9">
    <location>
        <position position="410"/>
    </location>
</feature>
<dbReference type="PRINTS" id="PR00723">
    <property type="entry name" value="SUBTILISIN"/>
</dbReference>
<feature type="active site" description="Charge relay system" evidence="8 9">
    <location>
        <position position="194"/>
    </location>
</feature>
<comment type="similarity">
    <text evidence="2 9">Belongs to the peptidase S8 family.</text>
</comment>
<name>A0A0X3US47_9ACTN</name>
<dbReference type="InterPro" id="IPR015500">
    <property type="entry name" value="Peptidase_S8_subtilisin-rel"/>
</dbReference>
<dbReference type="GO" id="GO:0005975">
    <property type="term" value="P:carbohydrate metabolic process"/>
    <property type="evidence" value="ECO:0007669"/>
    <property type="project" value="UniProtKB-ARBA"/>
</dbReference>
<dbReference type="PROSITE" id="PS50194">
    <property type="entry name" value="FILAMIN_REPEAT"/>
    <property type="match status" value="1"/>
</dbReference>
<dbReference type="InterPro" id="IPR036852">
    <property type="entry name" value="Peptidase_S8/S53_dom_sf"/>
</dbReference>
<dbReference type="InterPro" id="IPR051048">
    <property type="entry name" value="Peptidase_S8/S53_subtilisin"/>
</dbReference>
<dbReference type="SMART" id="SM01065">
    <property type="entry name" value="CBM_2"/>
    <property type="match status" value="1"/>
</dbReference>
<dbReference type="InterPro" id="IPR000209">
    <property type="entry name" value="Peptidase_S8/S53_dom"/>
</dbReference>
<evidence type="ECO:0000256" key="1">
    <source>
        <dbReference type="ARBA" id="ARBA00000548"/>
    </source>
</evidence>
<keyword evidence="6 9" id="KW-0720">Serine protease</keyword>
<dbReference type="PANTHER" id="PTHR43399:SF4">
    <property type="entry name" value="CELL WALL-ASSOCIATED PROTEASE"/>
    <property type="match status" value="1"/>
</dbReference>
<feature type="region of interest" description="Disordered" evidence="10">
    <location>
        <begin position="903"/>
        <end position="924"/>
    </location>
</feature>
<proteinExistence type="inferred from homology"/>
<evidence type="ECO:0000256" key="6">
    <source>
        <dbReference type="ARBA" id="ARBA00022825"/>
    </source>
</evidence>
<feature type="chain" id="PRO_5007055188" description="alpha-amylase" evidence="11">
    <location>
        <begin position="34"/>
        <end position="924"/>
    </location>
</feature>
<dbReference type="InterPro" id="IPR017868">
    <property type="entry name" value="Filamin/ABP280_repeat-like"/>
</dbReference>
<dbReference type="InterPro" id="IPR002044">
    <property type="entry name" value="CBM20"/>
</dbReference>
<dbReference type="EMBL" id="LLZH01000109">
    <property type="protein sequence ID" value="KUL35305.1"/>
    <property type="molecule type" value="Genomic_DNA"/>
</dbReference>
<evidence type="ECO:0000256" key="10">
    <source>
        <dbReference type="SAM" id="MobiDB-lite"/>
    </source>
</evidence>
<evidence type="ECO:0000256" key="4">
    <source>
        <dbReference type="ARBA" id="ARBA00022670"/>
    </source>
</evidence>
<dbReference type="SUPFAM" id="SSF52743">
    <property type="entry name" value="Subtilisin-like"/>
    <property type="match status" value="1"/>
</dbReference>
<feature type="compositionally biased region" description="Polar residues" evidence="10">
    <location>
        <begin position="903"/>
        <end position="912"/>
    </location>
</feature>
<dbReference type="Pfam" id="PF13620">
    <property type="entry name" value="CarboxypepD_reg"/>
    <property type="match status" value="2"/>
</dbReference>
<dbReference type="Proteomes" id="UP000053244">
    <property type="component" value="Unassembled WGS sequence"/>
</dbReference>
<reference evidence="13 14" key="1">
    <citation type="submission" date="2015-10" db="EMBL/GenBank/DDBJ databases">
        <authorList>
            <person name="Gilbert D.G."/>
        </authorList>
    </citation>
    <scope>NUCLEOTIDE SEQUENCE [LARGE SCALE GENOMIC DNA]</scope>
    <source>
        <strain evidence="13 14">NRRL B-16712</strain>
    </source>
</reference>
<comment type="caution">
    <text evidence="13">The sequence shown here is derived from an EMBL/GenBank/DDBJ whole genome shotgun (WGS) entry which is preliminary data.</text>
</comment>
<dbReference type="PROSITE" id="PS51892">
    <property type="entry name" value="SUBTILASE"/>
    <property type="match status" value="1"/>
</dbReference>
<evidence type="ECO:0000313" key="14">
    <source>
        <dbReference type="Proteomes" id="UP000053244"/>
    </source>
</evidence>
<evidence type="ECO:0000256" key="9">
    <source>
        <dbReference type="PROSITE-ProRule" id="PRU01240"/>
    </source>
</evidence>
<keyword evidence="14" id="KW-1185">Reference proteome</keyword>
<dbReference type="InterPro" id="IPR008969">
    <property type="entry name" value="CarboxyPept-like_regulatory"/>
</dbReference>
<accession>A0A0X3US47</accession>
<dbReference type="GO" id="GO:0006508">
    <property type="term" value="P:proteolysis"/>
    <property type="evidence" value="ECO:0007669"/>
    <property type="project" value="UniProtKB-KW"/>
</dbReference>
<comment type="catalytic activity">
    <reaction evidence="1">
        <text>Endohydrolysis of (1-&gt;4)-alpha-D-glucosidic linkages in polysaccharides containing three or more (1-&gt;4)-alpha-linked D-glucose units.</text>
        <dbReference type="EC" id="3.2.1.1"/>
    </reaction>
</comment>
<feature type="domain" description="CBM20" evidence="12">
    <location>
        <begin position="824"/>
        <end position="924"/>
    </location>
</feature>
<dbReference type="Pfam" id="PF00686">
    <property type="entry name" value="CBM_20"/>
    <property type="match status" value="1"/>
</dbReference>
<dbReference type="EC" id="3.2.1.1" evidence="3"/>
<dbReference type="InterPro" id="IPR013784">
    <property type="entry name" value="Carb-bd-like_fold"/>
</dbReference>
<dbReference type="SUPFAM" id="SSF49452">
    <property type="entry name" value="Starch-binding domain-like"/>
    <property type="match status" value="2"/>
</dbReference>
<evidence type="ECO:0000256" key="3">
    <source>
        <dbReference type="ARBA" id="ARBA00012595"/>
    </source>
</evidence>